<evidence type="ECO:0000313" key="8">
    <source>
        <dbReference type="EMBL" id="RML45033.1"/>
    </source>
</evidence>
<keyword evidence="4" id="KW-0653">Protein transport</keyword>
<dbReference type="GO" id="GO:0005737">
    <property type="term" value="C:cytoplasm"/>
    <property type="evidence" value="ECO:0007669"/>
    <property type="project" value="UniProtKB-SubCell"/>
</dbReference>
<evidence type="ECO:0000256" key="4">
    <source>
        <dbReference type="ARBA" id="ARBA00022927"/>
    </source>
</evidence>
<evidence type="ECO:0000256" key="1">
    <source>
        <dbReference type="ARBA" id="ARBA00004496"/>
    </source>
</evidence>
<dbReference type="NCBIfam" id="TIGR02499">
    <property type="entry name" value="HrpE_YscL_not"/>
    <property type="match status" value="1"/>
</dbReference>
<dbReference type="AlphaFoldDB" id="A0A3M2W114"/>
<evidence type="ECO:0000256" key="3">
    <source>
        <dbReference type="ARBA" id="ARBA00022490"/>
    </source>
</evidence>
<keyword evidence="3" id="KW-0963">Cytoplasm</keyword>
<evidence type="ECO:0000256" key="5">
    <source>
        <dbReference type="ARBA" id="ARBA00024335"/>
    </source>
</evidence>
<evidence type="ECO:0000313" key="9">
    <source>
        <dbReference type="Proteomes" id="UP000280292"/>
    </source>
</evidence>
<dbReference type="GO" id="GO:0030254">
    <property type="term" value="P:protein secretion by the type III secretion system"/>
    <property type="evidence" value="ECO:0007669"/>
    <property type="project" value="InterPro"/>
</dbReference>
<dbReference type="InterPro" id="IPR012842">
    <property type="entry name" value="T3SS_SctL/SctL2"/>
</dbReference>
<comment type="caution">
    <text evidence="8">The sequence shown here is derived from an EMBL/GenBank/DDBJ whole genome shotgun (WGS) entry which is preliminary data.</text>
</comment>
<reference evidence="8 9" key="1">
    <citation type="submission" date="2018-08" db="EMBL/GenBank/DDBJ databases">
        <title>Recombination of ecologically and evolutionarily significant loci maintains genetic cohesion in the Pseudomonas syringae species complex.</title>
        <authorList>
            <person name="Dillon M."/>
            <person name="Thakur S."/>
            <person name="Almeida R.N.D."/>
            <person name="Weir B.S."/>
            <person name="Guttman D.S."/>
        </authorList>
    </citation>
    <scope>NUCLEOTIDE SEQUENCE [LARGE SCALE GENOMIC DNA]</scope>
    <source>
        <strain evidence="8 9">ICMP 3883</strain>
    </source>
</reference>
<evidence type="ECO:0000256" key="2">
    <source>
        <dbReference type="ARBA" id="ARBA00022448"/>
    </source>
</evidence>
<evidence type="ECO:0000256" key="7">
    <source>
        <dbReference type="SAM" id="MobiDB-lite"/>
    </source>
</evidence>
<name>A0A3M2W114_PSESI</name>
<keyword evidence="2" id="KW-0813">Transport</keyword>
<protein>
    <submittedName>
        <fullName evidence="8">Type III secretion protein HrpE</fullName>
    </submittedName>
</protein>
<dbReference type="InterPro" id="IPR009335">
    <property type="entry name" value="T3SS_HrpE/ATPase_suE"/>
</dbReference>
<comment type="subcellular location">
    <subcellularLocation>
        <location evidence="1">Cytoplasm</location>
    </subcellularLocation>
</comment>
<feature type="compositionally biased region" description="Basic residues" evidence="7">
    <location>
        <begin position="42"/>
        <end position="52"/>
    </location>
</feature>
<organism evidence="8 9">
    <name type="scientific">Pseudomonas syringae pv. ribicola</name>
    <dbReference type="NCBI Taxonomy" id="55398"/>
    <lineage>
        <taxon>Bacteria</taxon>
        <taxon>Pseudomonadati</taxon>
        <taxon>Pseudomonadota</taxon>
        <taxon>Gammaproteobacteria</taxon>
        <taxon>Pseudomonadales</taxon>
        <taxon>Pseudomonadaceae</taxon>
        <taxon>Pseudomonas</taxon>
    </lineage>
</organism>
<dbReference type="Pfam" id="PF06188">
    <property type="entry name" value="HrpE"/>
    <property type="match status" value="1"/>
</dbReference>
<sequence length="267" mass="29508">MSGWSLSTRTHACCWAPGLGRNIGRDCVWSGRPTKYPTPPARHPKTNFRRYGRPSCGASRQPEPDQALCIRNIPMLAKRSIALTAAALLPEPILRREDIADSLLARDILADARQQATQILALEQEKAEHLQQQALAQFWENANAFLGELQVQREALQQQAMTAVEELLSESLRHLLDDTTLAERARALARNLAASQLNEAVATLSVHPEIAEPVAEWLADSRFSEHWQLKRDATIASGSLRLSDANGAFDIDWADLRKGLLGVEPAA</sequence>
<keyword evidence="6" id="KW-0175">Coiled coil</keyword>
<evidence type="ECO:0000256" key="6">
    <source>
        <dbReference type="SAM" id="Coils"/>
    </source>
</evidence>
<proteinExistence type="inferred from homology"/>
<gene>
    <name evidence="8" type="ORF">ALQ95_05311</name>
</gene>
<feature type="coiled-coil region" evidence="6">
    <location>
        <begin position="112"/>
        <end position="166"/>
    </location>
</feature>
<dbReference type="Proteomes" id="UP000280292">
    <property type="component" value="Unassembled WGS sequence"/>
</dbReference>
<dbReference type="EMBL" id="RBNR01000111">
    <property type="protein sequence ID" value="RML45033.1"/>
    <property type="molecule type" value="Genomic_DNA"/>
</dbReference>
<comment type="similarity">
    <text evidence="5">Belongs to the SctL stator family.</text>
</comment>
<feature type="region of interest" description="Disordered" evidence="7">
    <location>
        <begin position="38"/>
        <end position="62"/>
    </location>
</feature>
<accession>A0A3M2W114</accession>